<protein>
    <recommendedName>
        <fullName evidence="4">Transposase</fullName>
    </recommendedName>
</protein>
<gene>
    <name evidence="2" type="ORF">BXZ70DRAFT_902588</name>
</gene>
<feature type="compositionally biased region" description="Basic and acidic residues" evidence="1">
    <location>
        <begin position="21"/>
        <end position="30"/>
    </location>
</feature>
<dbReference type="Proteomes" id="UP000813824">
    <property type="component" value="Unassembled WGS sequence"/>
</dbReference>
<evidence type="ECO:0008006" key="4">
    <source>
        <dbReference type="Google" id="ProtNLM"/>
    </source>
</evidence>
<evidence type="ECO:0000313" key="3">
    <source>
        <dbReference type="Proteomes" id="UP000813824"/>
    </source>
</evidence>
<reference evidence="2" key="1">
    <citation type="journal article" date="2021" name="New Phytol.">
        <title>Evolutionary innovations through gain and loss of genes in the ectomycorrhizal Boletales.</title>
        <authorList>
            <person name="Wu G."/>
            <person name="Miyauchi S."/>
            <person name="Morin E."/>
            <person name="Kuo A."/>
            <person name="Drula E."/>
            <person name="Varga T."/>
            <person name="Kohler A."/>
            <person name="Feng B."/>
            <person name="Cao Y."/>
            <person name="Lipzen A."/>
            <person name="Daum C."/>
            <person name="Hundley H."/>
            <person name="Pangilinan J."/>
            <person name="Johnson J."/>
            <person name="Barry K."/>
            <person name="LaButti K."/>
            <person name="Ng V."/>
            <person name="Ahrendt S."/>
            <person name="Min B."/>
            <person name="Choi I.G."/>
            <person name="Park H."/>
            <person name="Plett J.M."/>
            <person name="Magnuson J."/>
            <person name="Spatafora J.W."/>
            <person name="Nagy L.G."/>
            <person name="Henrissat B."/>
            <person name="Grigoriev I.V."/>
            <person name="Yang Z.L."/>
            <person name="Xu J."/>
            <person name="Martin F.M."/>
        </authorList>
    </citation>
    <scope>NUCLEOTIDE SEQUENCE</scope>
    <source>
        <strain evidence="2">KKN 215</strain>
    </source>
</reference>
<keyword evidence="3" id="KW-1185">Reference proteome</keyword>
<dbReference type="EMBL" id="JAEVFJ010000068">
    <property type="protein sequence ID" value="KAH8075980.1"/>
    <property type="molecule type" value="Genomic_DNA"/>
</dbReference>
<feature type="region of interest" description="Disordered" evidence="1">
    <location>
        <begin position="1"/>
        <end position="92"/>
    </location>
</feature>
<accession>A0A8K0UFA3</accession>
<feature type="compositionally biased region" description="Acidic residues" evidence="1">
    <location>
        <begin position="31"/>
        <end position="53"/>
    </location>
</feature>
<sequence length="940" mass="106451">MDFELDGHDGGAGLGDEDDIYGDRDGNRDNGDEDEDEDEDDEPEDEEDFIDYDDGPRLEPPPDPQAQAAAHNAPNVEGDDDEDAGNPPSIGRDHVERALRQEVHVVHFPSARAGEAIQAITPGYGSYSDEVHAENNPYAPFASKRDYEFAMWAKMRGPGSTALDELLKIDGVRNDLGLSYKNTRELNKVIDTHLPATRPRFRCKEIMVAGEVFDVYYRDALECVKALVGDPNFAADLVWTPERHYADADKTVRVYHELYTGKWWWNKQKEIERKEPGGTIIPIIISSDKTRLTTFKGKSAYPVYLTIGNLPKELRRKPSLQSQILLAYLPTTRLEHITNKAARRRTIANLYHACMQKILSPLKKAGFDGTPIASGDGVVRRCHPIFAAHVGDYPEQVLVTGVKTGECPCCEVPRDQLGNHEPYPFRDLHAVITALETADIALRAHACAAAGIKPIHQPYWQDLPYANPFLAITPDILHQLHQGVIKHLVSWVKSAFSESEIDARCRRLPRNHHVRVFTKGITSLSQLTGREHADICRILLGLVADMPLPGGLSPARLVRCVRAILDFLYLAQYPVHTDHTLTLLRDALDRFHANKDIFVQLDIRTGWGVPKLHFLDHYADLTIQLGSPDNFNTEYTERLHIDLAKDAYEATNSKDEFPQMTIWLERREKLFRHKRFVAWCLAGRPPLASLLTAAAETPRLKMMKHPSKPAVHFDTLVNEYQAKFFREALTRYAIRFRHPNFTDAQVEAHADFPLPFRTVAVYHKAKFWLGDPQHPRLSSDEFDVVHATPARKTKRGQVVDGHFDPAIVNNTNGEYAGVAGYRVARVRAIFSISKEKDRRALFPGCHLNVPSLLAYVEWFTDFTEPVANLGLYKIKHSVDRHSGERLASIIPLDHIRRSAYLFPIFGALVPREWTSGNVLDECKTFYVDSFSDRHAYRTIY</sequence>
<dbReference type="AlphaFoldDB" id="A0A8K0UFA3"/>
<dbReference type="InterPro" id="IPR041078">
    <property type="entry name" value="Plavaka"/>
</dbReference>
<comment type="caution">
    <text evidence="2">The sequence shown here is derived from an EMBL/GenBank/DDBJ whole genome shotgun (WGS) entry which is preliminary data.</text>
</comment>
<evidence type="ECO:0000313" key="2">
    <source>
        <dbReference type="EMBL" id="KAH8075980.1"/>
    </source>
</evidence>
<feature type="compositionally biased region" description="Low complexity" evidence="1">
    <location>
        <begin position="65"/>
        <end position="75"/>
    </location>
</feature>
<name>A0A8K0UFA3_9AGAR</name>
<dbReference type="Pfam" id="PF18759">
    <property type="entry name" value="Plavaka"/>
    <property type="match status" value="1"/>
</dbReference>
<dbReference type="OrthoDB" id="2576233at2759"/>
<evidence type="ECO:0000256" key="1">
    <source>
        <dbReference type="SAM" id="MobiDB-lite"/>
    </source>
</evidence>
<organism evidence="2 3">
    <name type="scientific">Cristinia sonorae</name>
    <dbReference type="NCBI Taxonomy" id="1940300"/>
    <lineage>
        <taxon>Eukaryota</taxon>
        <taxon>Fungi</taxon>
        <taxon>Dikarya</taxon>
        <taxon>Basidiomycota</taxon>
        <taxon>Agaricomycotina</taxon>
        <taxon>Agaricomycetes</taxon>
        <taxon>Agaricomycetidae</taxon>
        <taxon>Agaricales</taxon>
        <taxon>Pleurotineae</taxon>
        <taxon>Stephanosporaceae</taxon>
        <taxon>Cristinia</taxon>
    </lineage>
</organism>
<proteinExistence type="predicted"/>